<dbReference type="InterPro" id="IPR012340">
    <property type="entry name" value="NA-bd_OB-fold"/>
</dbReference>
<dbReference type="RefSeq" id="WP_048355997.1">
    <property type="nucleotide sequence ID" value="NZ_JAHHXD010000028.1"/>
</dbReference>
<dbReference type="AlphaFoldDB" id="A0A0T6BR20"/>
<protein>
    <submittedName>
        <fullName evidence="2">DUF2815 family protein</fullName>
    </submittedName>
</protein>
<dbReference type="Proteomes" id="UP000036168">
    <property type="component" value="Unassembled WGS sequence"/>
</dbReference>
<sequence>MAVNTNSSTKVITGKVRFSYVHIFQPHAIEEGQEPKYSMSIIIPKSDKATLKKIKAAVEAAKQAGASKWGGKIPKNLKTPLRDGDEERPDQEEYAGAYFLNASSKTRPGVVDAHLNEIIDSEEVYSGCYGRVSINFYPFNTAGNKGIACGLNNVQKWEDGDYLGGRSRAQDDFDALDIEEDDDDDFLS</sequence>
<comment type="caution">
    <text evidence="1">The sequence shown here is derived from an EMBL/GenBank/DDBJ whole genome shotgun (WGS) entry which is preliminary data.</text>
</comment>
<evidence type="ECO:0000313" key="2">
    <source>
        <dbReference type="EMBL" id="MEC0487477.1"/>
    </source>
</evidence>
<proteinExistence type="predicted"/>
<dbReference type="Pfam" id="PF10991">
    <property type="entry name" value="Enc34_ssDNA-bd"/>
    <property type="match status" value="1"/>
</dbReference>
<evidence type="ECO:0000313" key="4">
    <source>
        <dbReference type="Proteomes" id="UP001341297"/>
    </source>
</evidence>
<dbReference type="Proteomes" id="UP001341297">
    <property type="component" value="Unassembled WGS sequence"/>
</dbReference>
<keyword evidence="4" id="KW-1185">Reference proteome</keyword>
<reference evidence="2 4" key="3">
    <citation type="submission" date="2023-03" db="EMBL/GenBank/DDBJ databases">
        <title>Agriculturally important microbes genome sequencing.</title>
        <authorList>
            <person name="Dunlap C."/>
        </authorList>
    </citation>
    <scope>NUCLEOTIDE SEQUENCE [LARGE SCALE GENOMIC DNA]</scope>
    <source>
        <strain evidence="2 4">CBP-3203</strain>
    </source>
</reference>
<dbReference type="SUPFAM" id="SSF50249">
    <property type="entry name" value="Nucleic acid-binding proteins"/>
    <property type="match status" value="1"/>
</dbReference>
<dbReference type="EMBL" id="LECW02000014">
    <property type="protein sequence ID" value="KRT94082.1"/>
    <property type="molecule type" value="Genomic_DNA"/>
</dbReference>
<dbReference type="EMBL" id="JARRTL010000031">
    <property type="protein sequence ID" value="MEC0487477.1"/>
    <property type="molecule type" value="Genomic_DNA"/>
</dbReference>
<evidence type="ECO:0000313" key="1">
    <source>
        <dbReference type="EMBL" id="KRT94082.1"/>
    </source>
</evidence>
<gene>
    <name evidence="1" type="ORF">AB447_215720</name>
    <name evidence="2" type="ORF">P8828_22260</name>
</gene>
<organism evidence="1 3">
    <name type="scientific">Bacillus glycinifermentans</name>
    <dbReference type="NCBI Taxonomy" id="1664069"/>
    <lineage>
        <taxon>Bacteria</taxon>
        <taxon>Bacillati</taxon>
        <taxon>Bacillota</taxon>
        <taxon>Bacilli</taxon>
        <taxon>Bacillales</taxon>
        <taxon>Bacillaceae</taxon>
        <taxon>Bacillus</taxon>
    </lineage>
</organism>
<evidence type="ECO:0000313" key="3">
    <source>
        <dbReference type="Proteomes" id="UP000036168"/>
    </source>
</evidence>
<reference evidence="1 3" key="1">
    <citation type="journal article" date="2015" name="Int. J. Syst. Evol. Microbiol.">
        <title>Bacillus glycinifermentans sp. nov., isolated from fermented soybean paste.</title>
        <authorList>
            <person name="Kim S.J."/>
            <person name="Dunlap C.A."/>
            <person name="Kwon S.W."/>
            <person name="Rooney A.P."/>
        </authorList>
    </citation>
    <scope>NUCLEOTIDE SEQUENCE [LARGE SCALE GENOMIC DNA]</scope>
    <source>
        <strain evidence="1 3">GO-13</strain>
    </source>
</reference>
<reference evidence="1" key="2">
    <citation type="submission" date="2015-10" db="EMBL/GenBank/DDBJ databases">
        <authorList>
            <person name="Gilbert D.G."/>
        </authorList>
    </citation>
    <scope>NUCLEOTIDE SEQUENCE</scope>
    <source>
        <strain evidence="1">GO-13</strain>
    </source>
</reference>
<dbReference type="InterPro" id="IPR022595">
    <property type="entry name" value="Enc34_ssDNA-bd"/>
</dbReference>
<name>A0A0T6BR20_9BACI</name>
<dbReference type="Gene3D" id="2.40.50.140">
    <property type="entry name" value="Nucleic acid-binding proteins"/>
    <property type="match status" value="1"/>
</dbReference>
<accession>A0A0T6BR20</accession>
<dbReference type="OrthoDB" id="9786575at2"/>